<keyword evidence="6" id="KW-1185">Reference proteome</keyword>
<dbReference type="OrthoDB" id="6565577at2"/>
<reference evidence="3 6" key="2">
    <citation type="submission" date="2019-08" db="EMBL/GenBank/DDBJ databases">
        <title>Prevalence, distribution, and phylogeny of type two toxin-antitoxin genes possessed by Cronobacter species where C. sakazakii homologs follow sequence type lineages.</title>
        <authorList>
            <person name="Finkelstein S."/>
            <person name="Negrete F."/>
            <person name="Jang H."/>
            <person name="Gopinath G.R."/>
            <person name="Tall B.D."/>
        </authorList>
    </citation>
    <scope>NUCLEOTIDE SEQUENCE [LARGE SCALE GENOMIC DNA]</scope>
    <source>
        <strain evidence="3 6">MOD1_GK1257</strain>
    </source>
</reference>
<feature type="signal peptide" evidence="1">
    <location>
        <begin position="1"/>
        <end position="21"/>
    </location>
</feature>
<dbReference type="EMBL" id="MSAE01000004">
    <property type="protein sequence ID" value="PUX17307.1"/>
    <property type="molecule type" value="Genomic_DNA"/>
</dbReference>
<keyword evidence="1" id="KW-0732">Signal</keyword>
<feature type="chain" id="PRO_5015407213" description="DUF7480 domain-containing protein" evidence="1">
    <location>
        <begin position="22"/>
        <end position="140"/>
    </location>
</feature>
<dbReference type="Proteomes" id="UP000469927">
    <property type="component" value="Unassembled WGS sequence"/>
</dbReference>
<dbReference type="NCBIfam" id="NF045617">
    <property type="entry name" value="mostly_LP"/>
    <property type="match status" value="1"/>
</dbReference>
<evidence type="ECO:0000313" key="5">
    <source>
        <dbReference type="Proteomes" id="UP000244378"/>
    </source>
</evidence>
<evidence type="ECO:0000313" key="4">
    <source>
        <dbReference type="EMBL" id="PUX17307.1"/>
    </source>
</evidence>
<name>A0A2T7AXS1_9ENTR</name>
<dbReference type="AlphaFoldDB" id="A0A2T7AXS1"/>
<gene>
    <name evidence="4" type="ORF">AUN14_03955</name>
    <name evidence="3" type="ORF">FZI19_14705</name>
</gene>
<dbReference type="InterPro" id="IPR054657">
    <property type="entry name" value="T6SS_periplasmic_put"/>
</dbReference>
<dbReference type="Pfam" id="PF24295">
    <property type="entry name" value="DUF7480"/>
    <property type="match status" value="1"/>
</dbReference>
<dbReference type="InterPro" id="IPR055903">
    <property type="entry name" value="DUF7480"/>
</dbReference>
<dbReference type="Proteomes" id="UP000244378">
    <property type="component" value="Unassembled WGS sequence"/>
</dbReference>
<organism evidence="4 5">
    <name type="scientific">Cronobacter muytjensii</name>
    <dbReference type="NCBI Taxonomy" id="413501"/>
    <lineage>
        <taxon>Bacteria</taxon>
        <taxon>Pseudomonadati</taxon>
        <taxon>Pseudomonadota</taxon>
        <taxon>Gammaproteobacteria</taxon>
        <taxon>Enterobacterales</taxon>
        <taxon>Enterobacteriaceae</taxon>
        <taxon>Cronobacter</taxon>
    </lineage>
</organism>
<sequence length="140" mass="15558">MFKAPKLWLLSVFLLSGCPGAGDRLTPSETTTVTLVSQNVCFSVPDAQDYWPSIIIIAPRNTPPKERWYREKPALNVKDGQLCLPPSFYTFKTQTPYIVEYVLLPGAKNSSEASRHIVAGFELTNGNIRALALNDSEISR</sequence>
<dbReference type="PROSITE" id="PS51257">
    <property type="entry name" value="PROKAR_LIPOPROTEIN"/>
    <property type="match status" value="1"/>
</dbReference>
<reference evidence="4 5" key="1">
    <citation type="submission" date="2016-12" db="EMBL/GenBank/DDBJ databases">
        <title>Analysis of the Molecular Diversity Among Cronobacter Species Isolated from Filth Flies Using a Pan Genomic DNA Microarray.</title>
        <authorList>
            <person name="Pava-Ripoll M."/>
            <person name="Tall B."/>
            <person name="Farber J."/>
            <person name="Fanning S."/>
            <person name="Lehner A."/>
            <person name="Stephan R."/>
            <person name="Pagotto F."/>
            <person name="Iverson C."/>
            <person name="Ziobro G."/>
            <person name="Miller A."/>
            <person name="Pearson R."/>
            <person name="Yan Q."/>
            <person name="Kim M."/>
            <person name="Jeong S."/>
            <person name="Park J."/>
            <person name="Jun S."/>
            <person name="Choi H."/>
            <person name="Chung T."/>
            <person name="Yoo Y."/>
            <person name="Park E."/>
            <person name="Hwang S."/>
            <person name="Lee B."/>
            <person name="Sathyamoorthy V."/>
            <person name="Carter L."/>
            <person name="Mammel M."/>
            <person name="Jackson S."/>
            <person name="Kothary M."/>
            <person name="Patel I."/>
            <person name="Grim C."/>
            <person name="Gopinath G."/>
            <person name="Gangiredla J."/>
            <person name="Chase H."/>
        </authorList>
    </citation>
    <scope>NUCLEOTIDE SEQUENCE [LARGE SCALE GENOMIC DNA]</scope>
    <source>
        <strain evidence="4 5">MOD1-Md1s</strain>
    </source>
</reference>
<feature type="domain" description="DUF7480" evidence="2">
    <location>
        <begin position="29"/>
        <end position="125"/>
    </location>
</feature>
<comment type="caution">
    <text evidence="4">The sequence shown here is derived from an EMBL/GenBank/DDBJ whole genome shotgun (WGS) entry which is preliminary data.</text>
</comment>
<evidence type="ECO:0000259" key="2">
    <source>
        <dbReference type="Pfam" id="PF24295"/>
    </source>
</evidence>
<evidence type="ECO:0000313" key="3">
    <source>
        <dbReference type="EMBL" id="KAB0875856.1"/>
    </source>
</evidence>
<proteinExistence type="predicted"/>
<protein>
    <recommendedName>
        <fullName evidence="2">DUF7480 domain-containing protein</fullName>
    </recommendedName>
</protein>
<evidence type="ECO:0000256" key="1">
    <source>
        <dbReference type="SAM" id="SignalP"/>
    </source>
</evidence>
<dbReference type="RefSeq" id="WP_075192449.1">
    <property type="nucleotide sequence ID" value="NZ_JADKNN010000001.1"/>
</dbReference>
<dbReference type="EMBL" id="WAGD01000045">
    <property type="protein sequence ID" value="KAB0875856.1"/>
    <property type="molecule type" value="Genomic_DNA"/>
</dbReference>
<accession>A0A2T7AXS1</accession>
<evidence type="ECO:0000313" key="6">
    <source>
        <dbReference type="Proteomes" id="UP000469927"/>
    </source>
</evidence>